<feature type="domain" description="KANL3/Tex30 alpha/beta hydrolase-like" evidence="1">
    <location>
        <begin position="9"/>
        <end position="197"/>
    </location>
</feature>
<keyword evidence="3" id="KW-1185">Reference proteome</keyword>
<dbReference type="InterPro" id="IPR026555">
    <property type="entry name" value="NSL3/Tex30"/>
</dbReference>
<dbReference type="PANTHER" id="PTHR13136:SF11">
    <property type="entry name" value="TESTIS-EXPRESSED PROTEIN 30"/>
    <property type="match status" value="1"/>
</dbReference>
<dbReference type="PANTHER" id="PTHR13136">
    <property type="entry name" value="TESTIS DEVELOPMENT PROTEIN PRTD"/>
    <property type="match status" value="1"/>
</dbReference>
<dbReference type="Proteomes" id="UP001141619">
    <property type="component" value="Unassembled WGS sequence"/>
</dbReference>
<dbReference type="GO" id="GO:0016787">
    <property type="term" value="F:hydrolase activity"/>
    <property type="evidence" value="ECO:0007669"/>
    <property type="project" value="UniProtKB-KW"/>
</dbReference>
<name>A0A9X3TZJ7_9PROT</name>
<reference evidence="2" key="1">
    <citation type="submission" date="2022-08" db="EMBL/GenBank/DDBJ databases">
        <authorList>
            <person name="Vandamme P."/>
            <person name="Hettiarachchi A."/>
            <person name="Peeters C."/>
            <person name="Cnockaert M."/>
            <person name="Carlier A."/>
        </authorList>
    </citation>
    <scope>NUCLEOTIDE SEQUENCE</scope>
    <source>
        <strain evidence="2">LMG 31809</strain>
    </source>
</reference>
<dbReference type="EMBL" id="JANWOI010000004">
    <property type="protein sequence ID" value="MDA5194483.1"/>
    <property type="molecule type" value="Genomic_DNA"/>
</dbReference>
<protein>
    <submittedName>
        <fullName evidence="2">Alpha/beta fold hydrolase</fullName>
    </submittedName>
</protein>
<evidence type="ECO:0000313" key="3">
    <source>
        <dbReference type="Proteomes" id="UP001141619"/>
    </source>
</evidence>
<dbReference type="SUPFAM" id="SSF53474">
    <property type="entry name" value="alpha/beta-Hydrolases"/>
    <property type="match status" value="1"/>
</dbReference>
<dbReference type="RefSeq" id="WP_274944188.1">
    <property type="nucleotide sequence ID" value="NZ_JANWOI010000004.1"/>
</dbReference>
<gene>
    <name evidence="2" type="ORF">NYP16_11025</name>
</gene>
<proteinExistence type="predicted"/>
<dbReference type="AlphaFoldDB" id="A0A9X3TZJ7"/>
<organism evidence="2 3">
    <name type="scientific">Govanella unica</name>
    <dbReference type="NCBI Taxonomy" id="2975056"/>
    <lineage>
        <taxon>Bacteria</taxon>
        <taxon>Pseudomonadati</taxon>
        <taxon>Pseudomonadota</taxon>
        <taxon>Alphaproteobacteria</taxon>
        <taxon>Emcibacterales</taxon>
        <taxon>Govanellaceae</taxon>
        <taxon>Govanella</taxon>
    </lineage>
</organism>
<dbReference type="InterPro" id="IPR029058">
    <property type="entry name" value="AB_hydrolase_fold"/>
</dbReference>
<dbReference type="Pfam" id="PF20408">
    <property type="entry name" value="Abhydrolase_11"/>
    <property type="match status" value="1"/>
</dbReference>
<evidence type="ECO:0000259" key="1">
    <source>
        <dbReference type="Pfam" id="PF20408"/>
    </source>
</evidence>
<reference evidence="2" key="2">
    <citation type="journal article" date="2023" name="Syst. Appl. Microbiol.">
        <title>Govania unica gen. nov., sp. nov., a rare biosphere bacterium that represents a novel family in the class Alphaproteobacteria.</title>
        <authorList>
            <person name="Vandamme P."/>
            <person name="Peeters C."/>
            <person name="Hettiarachchi A."/>
            <person name="Cnockaert M."/>
            <person name="Carlier A."/>
        </authorList>
    </citation>
    <scope>NUCLEOTIDE SEQUENCE</scope>
    <source>
        <strain evidence="2">LMG 31809</strain>
    </source>
</reference>
<keyword evidence="2" id="KW-0378">Hydrolase</keyword>
<comment type="caution">
    <text evidence="2">The sequence shown here is derived from an EMBL/GenBank/DDBJ whole genome shotgun (WGS) entry which is preliminary data.</text>
</comment>
<dbReference type="InterPro" id="IPR046879">
    <property type="entry name" value="KANL3/Tex30_Abhydrolase"/>
</dbReference>
<evidence type="ECO:0000313" key="2">
    <source>
        <dbReference type="EMBL" id="MDA5194483.1"/>
    </source>
</evidence>
<sequence length="200" mass="21298">MTGPVSGASRLLLAHGAGAPMDSRFMEAFAEGLGTRGVAVLRFEFPYMTARRETGNKRPPDRAPVLLECFRRAIADCGPAARLVIGGKSMGGRVASMLADEAGVAGLVCLGYPFQPPGKSDSNRTAHLKGLRTPGLIVQGTRDPFGGRAQVLGYDLAPSLELGWIEDGDHDLSPRKSSGRTETETWAQAMDMIAAFIIRI</sequence>
<accession>A0A9X3TZJ7</accession>
<dbReference type="Gene3D" id="3.40.50.1820">
    <property type="entry name" value="alpha/beta hydrolase"/>
    <property type="match status" value="1"/>
</dbReference>